<keyword evidence="4" id="KW-1185">Reference proteome</keyword>
<evidence type="ECO:0000313" key="3">
    <source>
        <dbReference type="EMBL" id="TDO54680.1"/>
    </source>
</evidence>
<proteinExistence type="predicted"/>
<evidence type="ECO:0000256" key="1">
    <source>
        <dbReference type="ARBA" id="ARBA00022679"/>
    </source>
</evidence>
<comment type="caution">
    <text evidence="3">The sequence shown here is derived from an EMBL/GenBank/DDBJ whole genome shotgun (WGS) entry which is preliminary data.</text>
</comment>
<feature type="domain" description="2-isopropylmalate synthase LeuA allosteric (dimerisation)" evidence="2">
    <location>
        <begin position="22"/>
        <end position="135"/>
    </location>
</feature>
<dbReference type="Gene3D" id="3.30.160.270">
    <property type="match status" value="1"/>
</dbReference>
<sequence>MLSMTVPTLALLDIKGDRMTEPSTGWQLDAITYSGGTQDGPRANVKLSGAGEQVHAEGSGTGLIDAVCHSISQATGVEARVVAFRAYSVGPGSDAVGEVELEVELPGRRVAVRASSTDVVEAAGLALVAALNQYNAKRPARG</sequence>
<dbReference type="InterPro" id="IPR013709">
    <property type="entry name" value="2-isopropylmalate_synth_dimer"/>
</dbReference>
<dbReference type="GO" id="GO:0009098">
    <property type="term" value="P:L-leucine biosynthetic process"/>
    <property type="evidence" value="ECO:0007669"/>
    <property type="project" value="InterPro"/>
</dbReference>
<dbReference type="Pfam" id="PF08502">
    <property type="entry name" value="LeuA_dimer"/>
    <property type="match status" value="1"/>
</dbReference>
<accession>A0A4V3CB70</accession>
<protein>
    <submittedName>
        <fullName evidence="3">LeuA-like protein with dimerization domain</fullName>
    </submittedName>
</protein>
<name>A0A4V3CB70_9ACTN</name>
<dbReference type="OrthoDB" id="3828582at2"/>
<dbReference type="GO" id="GO:0003852">
    <property type="term" value="F:2-isopropylmalate synthase activity"/>
    <property type="evidence" value="ECO:0007669"/>
    <property type="project" value="InterPro"/>
</dbReference>
<evidence type="ECO:0000313" key="4">
    <source>
        <dbReference type="Proteomes" id="UP000295388"/>
    </source>
</evidence>
<dbReference type="SMART" id="SM00917">
    <property type="entry name" value="LeuA_dimer"/>
    <property type="match status" value="1"/>
</dbReference>
<keyword evidence="1" id="KW-0808">Transferase</keyword>
<dbReference type="InterPro" id="IPR036230">
    <property type="entry name" value="LeuA_allosteric_dom_sf"/>
</dbReference>
<evidence type="ECO:0000259" key="2">
    <source>
        <dbReference type="SMART" id="SM00917"/>
    </source>
</evidence>
<dbReference type="AlphaFoldDB" id="A0A4V3CB70"/>
<dbReference type="EMBL" id="SNWQ01000001">
    <property type="protein sequence ID" value="TDO54680.1"/>
    <property type="molecule type" value="Genomic_DNA"/>
</dbReference>
<gene>
    <name evidence="3" type="ORF">EV643_101470</name>
</gene>
<organism evidence="3 4">
    <name type="scientific">Kribbella caucasensis</name>
    <dbReference type="NCBI Taxonomy" id="2512215"/>
    <lineage>
        <taxon>Bacteria</taxon>
        <taxon>Bacillati</taxon>
        <taxon>Actinomycetota</taxon>
        <taxon>Actinomycetes</taxon>
        <taxon>Propionibacteriales</taxon>
        <taxon>Kribbellaceae</taxon>
        <taxon>Kribbella</taxon>
    </lineage>
</organism>
<dbReference type="SUPFAM" id="SSF110921">
    <property type="entry name" value="2-isopropylmalate synthase LeuA, allosteric (dimerisation) domain"/>
    <property type="match status" value="1"/>
</dbReference>
<dbReference type="Proteomes" id="UP000295388">
    <property type="component" value="Unassembled WGS sequence"/>
</dbReference>
<reference evidence="3 4" key="1">
    <citation type="submission" date="2019-03" db="EMBL/GenBank/DDBJ databases">
        <title>Genomic Encyclopedia of Type Strains, Phase III (KMG-III): the genomes of soil and plant-associated and newly described type strains.</title>
        <authorList>
            <person name="Whitman W."/>
        </authorList>
    </citation>
    <scope>NUCLEOTIDE SEQUENCE [LARGE SCALE GENOMIC DNA]</scope>
    <source>
        <strain evidence="3 4">VKM Ac-2527</strain>
    </source>
</reference>